<evidence type="ECO:0000313" key="1">
    <source>
        <dbReference type="EMBL" id="MEN2751314.1"/>
    </source>
</evidence>
<dbReference type="RefSeq" id="WP_299219604.1">
    <property type="nucleotide sequence ID" value="NZ_JBDGHN010000002.1"/>
</dbReference>
<proteinExistence type="predicted"/>
<name>A0ABU9X7D4_9GAMM</name>
<dbReference type="SMART" id="SM00855">
    <property type="entry name" value="PGAM"/>
    <property type="match status" value="1"/>
</dbReference>
<dbReference type="EMBL" id="JBDGHN010000002">
    <property type="protein sequence ID" value="MEN2751314.1"/>
    <property type="molecule type" value="Genomic_DNA"/>
</dbReference>
<dbReference type="SUPFAM" id="SSF53254">
    <property type="entry name" value="Phosphoglycerate mutase-like"/>
    <property type="match status" value="1"/>
</dbReference>
<dbReference type="InterPro" id="IPR029033">
    <property type="entry name" value="His_PPase_superfam"/>
</dbReference>
<evidence type="ECO:0000313" key="2">
    <source>
        <dbReference type="Proteomes" id="UP001461960"/>
    </source>
</evidence>
<dbReference type="InterPro" id="IPR013078">
    <property type="entry name" value="His_Pase_superF_clade-1"/>
</dbReference>
<organism evidence="1 2">
    <name type="scientific">Psychrobacter saeujeotis</name>
    <dbReference type="NCBI Taxonomy" id="3143436"/>
    <lineage>
        <taxon>Bacteria</taxon>
        <taxon>Pseudomonadati</taxon>
        <taxon>Pseudomonadota</taxon>
        <taxon>Gammaproteobacteria</taxon>
        <taxon>Moraxellales</taxon>
        <taxon>Moraxellaceae</taxon>
        <taxon>Psychrobacter</taxon>
    </lineage>
</organism>
<dbReference type="Gene3D" id="3.40.50.1240">
    <property type="entry name" value="Phosphoglycerate mutase-like"/>
    <property type="match status" value="1"/>
</dbReference>
<protein>
    <submittedName>
        <fullName evidence="1">Histidine phosphatase family protein</fullName>
    </submittedName>
</protein>
<gene>
    <name evidence="1" type="ORF">AAIR29_06665</name>
</gene>
<accession>A0ABU9X7D4</accession>
<dbReference type="Pfam" id="PF00300">
    <property type="entry name" value="His_Phos_1"/>
    <property type="match status" value="1"/>
</dbReference>
<dbReference type="Proteomes" id="UP001461960">
    <property type="component" value="Unassembled WGS sequence"/>
</dbReference>
<keyword evidence="2" id="KW-1185">Reference proteome</keyword>
<sequence length="186" mass="21204">MRLYIWRHPKPIAVEGICIGQTDVGVDRRKLKRLAHRIERFVRRHQLPKVIWVSPLQRSLKVGKILAQRGFACHVAPELAEIDFGEWDGRPWEQIAKQEIDDWCNNFAHFAPDNGESLQQLFDRVKEWLNKVSTESDHTPILAVGHAGWINAAKILAAGHEVPKIAADWPASVAYRECSYLTLSGI</sequence>
<comment type="caution">
    <text evidence="1">The sequence shown here is derived from an EMBL/GenBank/DDBJ whole genome shotgun (WGS) entry which is preliminary data.</text>
</comment>
<reference evidence="1 2" key="1">
    <citation type="submission" date="2024-05" db="EMBL/GenBank/DDBJ databases">
        <authorList>
            <person name="Kim H.-Y."/>
            <person name="Kim E."/>
            <person name="Cai Y."/>
            <person name="Yang S.-M."/>
            <person name="Lee W."/>
        </authorList>
    </citation>
    <scope>NUCLEOTIDE SEQUENCE [LARGE SCALE GENOMIC DNA]</scope>
    <source>
        <strain evidence="1 2">FBL11</strain>
    </source>
</reference>